<proteinExistence type="predicted"/>
<keyword evidence="3" id="KW-0670">Pyruvate</keyword>
<dbReference type="PANTHER" id="PTHR43615">
    <property type="entry name" value="PHOSPHOENOLPYRUVATE SYNTHASE-RELATED"/>
    <property type="match status" value="1"/>
</dbReference>
<dbReference type="InterPro" id="IPR008279">
    <property type="entry name" value="PEP-util_enz_mobile_dom"/>
</dbReference>
<feature type="domain" description="PEP-utilising enzyme mobile" evidence="1">
    <location>
        <begin position="813"/>
        <end position="881"/>
    </location>
</feature>
<dbReference type="Pfam" id="PF00391">
    <property type="entry name" value="PEP-utilizers"/>
    <property type="match status" value="1"/>
</dbReference>
<organism evidence="3 4">
    <name type="scientific">Kutzneria viridogrisea</name>
    <dbReference type="NCBI Taxonomy" id="47990"/>
    <lineage>
        <taxon>Bacteria</taxon>
        <taxon>Bacillati</taxon>
        <taxon>Actinomycetota</taxon>
        <taxon>Actinomycetes</taxon>
        <taxon>Pseudonocardiales</taxon>
        <taxon>Pseudonocardiaceae</taxon>
        <taxon>Kutzneria</taxon>
    </lineage>
</organism>
<dbReference type="PANTHER" id="PTHR43615:SF1">
    <property type="entry name" value="PPDK_N DOMAIN-CONTAINING PROTEIN"/>
    <property type="match status" value="1"/>
</dbReference>
<dbReference type="NCBIfam" id="NF004881">
    <property type="entry name" value="PRK06241.2-2"/>
    <property type="match status" value="1"/>
</dbReference>
<comment type="caution">
    <text evidence="3">The sequence shown here is derived from an EMBL/GenBank/DDBJ whole genome shotgun (WGS) entry which is preliminary data.</text>
</comment>
<dbReference type="Gene3D" id="3.30.470.20">
    <property type="entry name" value="ATP-grasp fold, B domain"/>
    <property type="match status" value="1"/>
</dbReference>
<dbReference type="Gene3D" id="3.50.30.10">
    <property type="entry name" value="Phosphohistidine domain"/>
    <property type="match status" value="1"/>
</dbReference>
<dbReference type="InterPro" id="IPR051549">
    <property type="entry name" value="PEP_Utilizing_Enz"/>
</dbReference>
<dbReference type="InterPro" id="IPR036637">
    <property type="entry name" value="Phosphohistidine_dom_sf"/>
</dbReference>
<dbReference type="EMBL" id="JACJID010000001">
    <property type="protein sequence ID" value="MBA8923280.1"/>
    <property type="molecule type" value="Genomic_DNA"/>
</dbReference>
<dbReference type="SUPFAM" id="SSF52009">
    <property type="entry name" value="Phosphohistidine domain"/>
    <property type="match status" value="1"/>
</dbReference>
<dbReference type="GO" id="GO:0008986">
    <property type="term" value="F:pyruvate, water dikinase activity"/>
    <property type="evidence" value="ECO:0007669"/>
    <property type="project" value="UniProtKB-EC"/>
</dbReference>
<accession>A0ABR6B8Y8</accession>
<dbReference type="Pfam" id="PF01326">
    <property type="entry name" value="PPDK_N"/>
    <property type="match status" value="1"/>
</dbReference>
<dbReference type="EC" id="2.7.9.2" evidence="3"/>
<evidence type="ECO:0000313" key="3">
    <source>
        <dbReference type="EMBL" id="MBA8923280.1"/>
    </source>
</evidence>
<gene>
    <name evidence="3" type="ORF">BC739_000477</name>
</gene>
<evidence type="ECO:0000259" key="2">
    <source>
        <dbReference type="Pfam" id="PF01326"/>
    </source>
</evidence>
<dbReference type="SUPFAM" id="SSF56059">
    <property type="entry name" value="Glutathione synthetase ATP-binding domain-like"/>
    <property type="match status" value="1"/>
</dbReference>
<dbReference type="Gene3D" id="3.30.1490.20">
    <property type="entry name" value="ATP-grasp fold, A domain"/>
    <property type="match status" value="1"/>
</dbReference>
<feature type="domain" description="Pyruvate phosphate dikinase AMP/ATP-binding" evidence="2">
    <location>
        <begin position="13"/>
        <end position="317"/>
    </location>
</feature>
<sequence>MITPQSSADQVERLAGGKGRSLHVLTGNGLSVPDWVVLGSDLFARLLDIGGLRENVHELLGRVTNNTVDQIADSISELIFGTCLDFEIEAEIERAYRTVGGGRVAVRSSNLDEDGTALSFAGQFTTRLNVCGSAAVREAVLACWASAFSPRSLSYRLANGGVAQVGDMAVVVQRMVDAELSGVLFTVNPLTGDQRECVVSSVYGLGESLVSGMVDADTVVLRKDTGEVVDTVLGDKAQRMDADGQAGNSIREVPEEQRARLSLDARDLAGLRELGVRVEEVFGAAQDIEWAIGADRRLWLLQSRPVTATARGPVEEQAAPATGELRVWDNSNIIESFSGITSPLTYSFAADAYAKVYRGYARALRVPDAQLRQMDDWLPSMLGYFHGRVYYNLLHWYRMVRLAPAYPLTRRVLEVSLGVEETLSPELADTLYPFTFRTTLGRRLSGVVRHVEFARRFLTMGRSVDRFVAEFYRAYEVFDNEDYDGRPGAETYRRFRELERDLLEKWGPMMALDATILLSFGALYLLTRKWLPDAPEWFNWAVVNPGAGIESAEPALALSALADTVRADPALTALITSTPAERTRQALHEAGYDRLLAAVDDYVAKYGYRSPDELKLEVPDLREDPAMLFTMLRDALPESTGKSPDTAQEYLDAHLRGPRRWVYEVVRRKTRASLAARERLRFCRTRAFGSAKRMLRAMGRDLAAMGAIREWSDVFQLRIEEVRGAFEGTIAHNELPELVAMRKRRREADELLRAPSRFTTRGAAYWNGNLPVGGWVADSDTREGRKHFRGTPSCPGVAEGDAVVTTRPEQVNGGILVAYRTDPGWVASLASAAGLVIERGSPLTHVAIVARELRVPTVVQIKDITRELRTGMRVRIDGSTGEVLVLSEDREQEPVP</sequence>
<dbReference type="RefSeq" id="WP_025359097.1">
    <property type="nucleotide sequence ID" value="NZ_BAAABQ010000046.1"/>
</dbReference>
<protein>
    <submittedName>
        <fullName evidence="3">Pyruvate,water dikinase</fullName>
        <ecNumber evidence="3">2.7.9.2</ecNumber>
    </submittedName>
</protein>
<dbReference type="InterPro" id="IPR002192">
    <property type="entry name" value="PPDK_AMP/ATP-bd"/>
</dbReference>
<name>A0ABR6B8Y8_9PSEU</name>
<dbReference type="Proteomes" id="UP000517916">
    <property type="component" value="Unassembled WGS sequence"/>
</dbReference>
<dbReference type="InterPro" id="IPR013815">
    <property type="entry name" value="ATP_grasp_subdomain_1"/>
</dbReference>
<keyword evidence="3" id="KW-0808">Transferase</keyword>
<evidence type="ECO:0000313" key="4">
    <source>
        <dbReference type="Proteomes" id="UP000517916"/>
    </source>
</evidence>
<evidence type="ECO:0000259" key="1">
    <source>
        <dbReference type="Pfam" id="PF00391"/>
    </source>
</evidence>
<keyword evidence="4" id="KW-1185">Reference proteome</keyword>
<reference evidence="3 4" key="1">
    <citation type="submission" date="2020-08" db="EMBL/GenBank/DDBJ databases">
        <title>Genomic Encyclopedia of Archaeal and Bacterial Type Strains, Phase II (KMG-II): from individual species to whole genera.</title>
        <authorList>
            <person name="Goeker M."/>
        </authorList>
    </citation>
    <scope>NUCLEOTIDE SEQUENCE [LARGE SCALE GENOMIC DNA]</scope>
    <source>
        <strain evidence="3 4">DSM 43850</strain>
    </source>
</reference>